<dbReference type="Proteomes" id="UP000000270">
    <property type="component" value="Chromosome"/>
</dbReference>
<accession>A8ICP2</accession>
<dbReference type="KEGG" id="azc:AZC_3235"/>
<reference evidence="1 2" key="6">
    <citation type="journal article" date="2011" name="Appl. Environ. Microbiol.">
        <title>Involvement of the azorhizobial chromosome partition gene (parA) in the onset of bacteroid differentiation during Sesbania rostrata stem nodule development.</title>
        <authorList>
            <person name="Liu CT."/>
            <person name="Lee KB."/>
            <person name="Wang YS."/>
            <person name="Peng MH."/>
            <person name="Lee KT."/>
            <person name="Suzuki S."/>
            <person name="Suzuki T."/>
            <person name="Oyaizu H."/>
        </authorList>
    </citation>
    <scope>NUCLEOTIDE SEQUENCE [LARGE SCALE GENOMIC DNA]</scope>
    <source>
        <strain evidence="2">ATCC 43989 / DSM 5975 / JCM 20966 / LMG 6465 / NBRC 14845 / NCIMB 13405 / ORS 571</strain>
    </source>
</reference>
<evidence type="ECO:0000313" key="2">
    <source>
        <dbReference type="Proteomes" id="UP000000270"/>
    </source>
</evidence>
<proteinExistence type="predicted"/>
<dbReference type="STRING" id="438753.AZC_3235"/>
<dbReference type="EMBL" id="AP009384">
    <property type="protein sequence ID" value="BAF89233.1"/>
    <property type="molecule type" value="Genomic_DNA"/>
</dbReference>
<keyword evidence="2" id="KW-1185">Reference proteome</keyword>
<reference evidence="1 2" key="1">
    <citation type="journal article" date="2007" name="Appl. Environ. Microbiol.">
        <title>Rhizobial factors required for stem nodule maturation and maintenance in Sesbania rostrata-Azorhizobium caulinodans ORS571 symbiosis.</title>
        <authorList>
            <person name="Suzuki S."/>
            <person name="Aono T."/>
            <person name="Lee KB."/>
            <person name="Suzuki T."/>
            <person name="Liu CT."/>
            <person name="Miwa H."/>
            <person name="Wakao S."/>
            <person name="Iki T."/>
            <person name="Oyaizu H."/>
        </authorList>
    </citation>
    <scope>NUCLEOTIDE SEQUENCE [LARGE SCALE GENOMIC DNA]</scope>
    <source>
        <strain evidence="2">ATCC 43989 / DSM 5975 / JCM 20966 / LMG 6465 / NBRC 14845 / NCIMB 13405 / ORS 571</strain>
    </source>
</reference>
<name>A8ICP2_AZOC5</name>
<dbReference type="Gene3D" id="1.10.10.10">
    <property type="entry name" value="Winged helix-like DNA-binding domain superfamily/Winged helix DNA-binding domain"/>
    <property type="match status" value="1"/>
</dbReference>
<dbReference type="InterPro" id="IPR036388">
    <property type="entry name" value="WH-like_DNA-bd_sf"/>
</dbReference>
<sequence>MQDESSTNSAALAPAASFPEAIVRVFGARAIDDLMLAPGLPAAVRAAAGNAVRLYDGNWLRNRLLNDRGRLLAVLLILDLHFNESGGRGVTGARLRREVVDLDVCSPGRATAFLAALRFKHLLMAAPHSPAKERRLIPSATLLQTHRERWNGMFSAIAHVDAPAAAAASVLPDEVLFGPCTHVMAECFRQGVRVFEATPELRTIAERDVGLVALVSFVASGGPMSISQLARQFSVSRAHIANVLQLAEAQNLVCGEPGRGGYRAGPALMPVLMRFYTVIFLTFLSASRQGQREAASSIGVRSVAGHASLATRTRSGT</sequence>
<evidence type="ECO:0000313" key="1">
    <source>
        <dbReference type="EMBL" id="BAF89233.1"/>
    </source>
</evidence>
<dbReference type="InterPro" id="IPR036390">
    <property type="entry name" value="WH_DNA-bd_sf"/>
</dbReference>
<gene>
    <name evidence="1" type="ordered locus">AZC_3235</name>
</gene>
<reference evidence="1 2" key="3">
    <citation type="journal article" date="2008" name="BMC Genomics">
        <title>The genome of the versatile nitrogen fixer Azorhizobium caulinodans ORS571.</title>
        <authorList>
            <person name="Lee KB."/>
            <person name="Backer P.D."/>
            <person name="Aono T."/>
            <person name="Liu CT."/>
            <person name="Suzuki S."/>
            <person name="Suzuki T."/>
            <person name="Kaneko T."/>
            <person name="Yamada M."/>
            <person name="Tabata S."/>
            <person name="Kupfer D.M."/>
            <person name="Najar F.Z."/>
            <person name="Wiley G.B."/>
            <person name="Roe B."/>
            <person name="Binnewies T.T."/>
            <person name="Ussery D.W."/>
            <person name="D'Haeze W."/>
            <person name="Herder J.D."/>
            <person name="Gevers D."/>
            <person name="Vereecke D."/>
            <person name="Holsters M."/>
            <person name="Oyaizu H."/>
        </authorList>
    </citation>
    <scope>NUCLEOTIDE SEQUENCE [LARGE SCALE GENOMIC DNA]</scope>
    <source>
        <strain evidence="2">ATCC 43989 / DSM 5975 / JCM 20966 / LMG 6465 / NBRC 14845 / NCIMB 13405 / ORS 571</strain>
    </source>
</reference>
<dbReference type="SUPFAM" id="SSF46785">
    <property type="entry name" value="Winged helix' DNA-binding domain"/>
    <property type="match status" value="1"/>
</dbReference>
<dbReference type="eggNOG" id="COG1959">
    <property type="taxonomic scope" value="Bacteria"/>
</dbReference>
<dbReference type="AlphaFoldDB" id="A8ICP2"/>
<dbReference type="RefSeq" id="WP_012171759.1">
    <property type="nucleotide sequence ID" value="NC_009937.1"/>
</dbReference>
<reference evidence="2" key="2">
    <citation type="submission" date="2007-04" db="EMBL/GenBank/DDBJ databases">
        <title>Complete genome sequence of the nitrogen-fixing bacterium Azorhizobium caulinodans ORS571.</title>
        <authorList>
            <person name="Lee K.B."/>
            <person name="Backer P.D."/>
            <person name="Aono T."/>
            <person name="Liu C.T."/>
            <person name="Suzuki S."/>
            <person name="Suzuki T."/>
            <person name="Kaneko T."/>
            <person name="Yamada M."/>
            <person name="Tabata S."/>
            <person name="Kupfer D.M."/>
            <person name="Najar F.Z."/>
            <person name="Wiley G.B."/>
            <person name="Roe B."/>
            <person name="Binnewies T."/>
            <person name="Ussery D."/>
            <person name="Vereecke D."/>
            <person name="Gevers D."/>
            <person name="Holsters M."/>
            <person name="Oyaizu H."/>
        </authorList>
    </citation>
    <scope>NUCLEOTIDE SEQUENCE [LARGE SCALE GENOMIC DNA]</scope>
    <source>
        <strain evidence="2">ATCC 43989 / DSM 5975 / JCM 20966 / LMG 6465 / NBRC 14845 / NCIMB 13405 / ORS 571</strain>
    </source>
</reference>
<protein>
    <submittedName>
        <fullName evidence="1">Uncharacterized protein</fullName>
    </submittedName>
</protein>
<reference evidence="1 2" key="4">
    <citation type="journal article" date="2009" name="Appl. Environ. Microbiol.">
        <title>Comparative genome-wide transcriptional profiling of Azorhizobium caulinodans ORS571 grown under free-living and symbiotic conditions.</title>
        <authorList>
            <person name="Tsukada S."/>
            <person name="Aono T."/>
            <person name="Akiba N."/>
            <person name="Lee KB."/>
            <person name="Liu CT."/>
            <person name="Toyazaki H."/>
            <person name="Oyaizu H."/>
        </authorList>
    </citation>
    <scope>NUCLEOTIDE SEQUENCE [LARGE SCALE GENOMIC DNA]</scope>
    <source>
        <strain evidence="2">ATCC 43989 / DSM 5975 / JCM 20966 / LMG 6465 / NBRC 14845 / NCIMB 13405 / ORS 571</strain>
    </source>
</reference>
<dbReference type="HOGENOM" id="CLU_076525_0_0_5"/>
<reference evidence="1 2" key="5">
    <citation type="journal article" date="2010" name="Appl. Environ. Microbiol.">
        <title>phrR-like gene praR of Azorhizobium caulinodans ORS571 is essential for symbiosis with Sesbania rostrata and is involved in expression of reb genes.</title>
        <authorList>
            <person name="Akiba N."/>
            <person name="Aono T."/>
            <person name="Toyazaki H."/>
            <person name="Sato S."/>
            <person name="Oyaizu H."/>
        </authorList>
    </citation>
    <scope>NUCLEOTIDE SEQUENCE [LARGE SCALE GENOMIC DNA]</scope>
    <source>
        <strain evidence="2">ATCC 43989 / DSM 5975 / JCM 20966 / LMG 6465 / NBRC 14845 / NCIMB 13405 / ORS 571</strain>
    </source>
</reference>
<organism evidence="1 2">
    <name type="scientific">Azorhizobium caulinodans (strain ATCC 43989 / DSM 5975 / JCM 20966 / LMG 6465 / NBRC 14845 / NCIMB 13405 / ORS 571)</name>
    <dbReference type="NCBI Taxonomy" id="438753"/>
    <lineage>
        <taxon>Bacteria</taxon>
        <taxon>Pseudomonadati</taxon>
        <taxon>Pseudomonadota</taxon>
        <taxon>Alphaproteobacteria</taxon>
        <taxon>Hyphomicrobiales</taxon>
        <taxon>Xanthobacteraceae</taxon>
        <taxon>Azorhizobium</taxon>
    </lineage>
</organism>